<evidence type="ECO:0000313" key="4">
    <source>
        <dbReference type="Proteomes" id="UP000309594"/>
    </source>
</evidence>
<comment type="caution">
    <text evidence="3">The sequence shown here is derived from an EMBL/GenBank/DDBJ whole genome shotgun (WGS) entry which is preliminary data.</text>
</comment>
<name>A0A4U1G5G4_9SPHI</name>
<evidence type="ECO:0000259" key="2">
    <source>
        <dbReference type="Pfam" id="PF16344"/>
    </source>
</evidence>
<sequence length="393" mass="44200">MKGSQLQDPFWIANHISGYLNSTLSPSEQDELFSWVAQDETNYAIFCAIVDEKQLLEDRKESAKFDMESAWQKVFPKLEDIRVLKPQTSYKTYIAIAASLFLCLGTLLYFQAQQQKSEQKYAIKNTGAKEDQDVYLTLANGKRISLTDAASGSLIEQEGVKISKTKEGQLLYQVTGTGSTVYNTLSVPKGQQYQVILPDGTRVWLNAASSLKYPSKFAGLKQRVVELTGEAYFQVKHDQKQPFLVKTAGQQVEDIGTEFNINAYDDEKVVETTLTEGAVKVTNQLGDTETISPGEQTLIAANQKIIVRKADVQKITAWKNGEFFFKGDDIQYILRQVSRWYNVDIVYLGNVPVSKFAGQASRNITLEQMMDILRESGIETTLTNRTLFVKDPQ</sequence>
<proteinExistence type="predicted"/>
<dbReference type="InterPro" id="IPR012373">
    <property type="entry name" value="Ferrdict_sens_TM"/>
</dbReference>
<gene>
    <name evidence="3" type="ORF">FBD94_18335</name>
</gene>
<dbReference type="Pfam" id="PF04773">
    <property type="entry name" value="FecR"/>
    <property type="match status" value="1"/>
</dbReference>
<feature type="domain" description="FecR protein" evidence="1">
    <location>
        <begin position="184"/>
        <end position="280"/>
    </location>
</feature>
<dbReference type="InterPro" id="IPR006860">
    <property type="entry name" value="FecR"/>
</dbReference>
<evidence type="ECO:0000313" key="3">
    <source>
        <dbReference type="EMBL" id="TKC58574.1"/>
    </source>
</evidence>
<organism evidence="3 4">
    <name type="scientific">Pedobacter hiemivivus</name>
    <dbReference type="NCBI Taxonomy" id="2530454"/>
    <lineage>
        <taxon>Bacteria</taxon>
        <taxon>Pseudomonadati</taxon>
        <taxon>Bacteroidota</taxon>
        <taxon>Sphingobacteriia</taxon>
        <taxon>Sphingobacteriales</taxon>
        <taxon>Sphingobacteriaceae</taxon>
        <taxon>Pedobacter</taxon>
    </lineage>
</organism>
<dbReference type="GO" id="GO:0016989">
    <property type="term" value="F:sigma factor antagonist activity"/>
    <property type="evidence" value="ECO:0007669"/>
    <property type="project" value="TreeGrafter"/>
</dbReference>
<dbReference type="Gene3D" id="2.60.120.1440">
    <property type="match status" value="1"/>
</dbReference>
<dbReference type="PANTHER" id="PTHR30273">
    <property type="entry name" value="PERIPLASMIC SIGNAL SENSOR AND SIGMA FACTOR ACTIVATOR FECR-RELATED"/>
    <property type="match status" value="1"/>
</dbReference>
<dbReference type="RefSeq" id="WP_136881289.1">
    <property type="nucleotide sequence ID" value="NZ_SWDX01000007.1"/>
</dbReference>
<reference evidence="3 4" key="1">
    <citation type="submission" date="2019-04" db="EMBL/GenBank/DDBJ databases">
        <title>Pedobacter sp. RP-1-16 sp. nov., isolated from Arctic soil.</title>
        <authorList>
            <person name="Dahal R.H."/>
            <person name="Kim D.-U."/>
        </authorList>
    </citation>
    <scope>NUCLEOTIDE SEQUENCE [LARGE SCALE GENOMIC DNA]</scope>
    <source>
        <strain evidence="3 4">RP-1-16</strain>
    </source>
</reference>
<dbReference type="PANTHER" id="PTHR30273:SF2">
    <property type="entry name" value="PROTEIN FECR"/>
    <property type="match status" value="1"/>
</dbReference>
<protein>
    <submittedName>
        <fullName evidence="3">FecR family protein</fullName>
    </submittedName>
</protein>
<dbReference type="EMBL" id="SWDX01000007">
    <property type="protein sequence ID" value="TKC58574.1"/>
    <property type="molecule type" value="Genomic_DNA"/>
</dbReference>
<dbReference type="InterPro" id="IPR032508">
    <property type="entry name" value="FecR_C"/>
</dbReference>
<accession>A0A4U1G5G4</accession>
<dbReference type="AlphaFoldDB" id="A0A4U1G5G4"/>
<feature type="domain" description="Protein FecR C-terminal" evidence="2">
    <location>
        <begin position="322"/>
        <end position="386"/>
    </location>
</feature>
<dbReference type="Gene3D" id="3.55.50.30">
    <property type="match status" value="1"/>
</dbReference>
<evidence type="ECO:0000259" key="1">
    <source>
        <dbReference type="Pfam" id="PF04773"/>
    </source>
</evidence>
<dbReference type="FunFam" id="2.60.120.1440:FF:000001">
    <property type="entry name" value="Putative anti-sigma factor"/>
    <property type="match status" value="1"/>
</dbReference>
<dbReference type="Pfam" id="PF16344">
    <property type="entry name" value="FecR_C"/>
    <property type="match status" value="1"/>
</dbReference>
<dbReference type="Proteomes" id="UP000309594">
    <property type="component" value="Unassembled WGS sequence"/>
</dbReference>